<proteinExistence type="inferred from homology"/>
<dbReference type="EMBL" id="RSDO01000005">
    <property type="protein sequence ID" value="RRR53932.1"/>
    <property type="molecule type" value="Genomic_DNA"/>
</dbReference>
<evidence type="ECO:0000313" key="6">
    <source>
        <dbReference type="EMBL" id="RRR53932.1"/>
    </source>
</evidence>
<keyword evidence="2" id="KW-0479">Metal-binding</keyword>
<dbReference type="Gene3D" id="3.60.15.10">
    <property type="entry name" value="Ribonuclease Z/Hydroxyacylglutathione hydrolase-like"/>
    <property type="match status" value="1"/>
</dbReference>
<comment type="caution">
    <text evidence="6">The sequence shown here is derived from an EMBL/GenBank/DDBJ whole genome shotgun (WGS) entry which is preliminary data.</text>
</comment>
<protein>
    <submittedName>
        <fullName evidence="6">MBL fold metallo-hydrolase</fullName>
    </submittedName>
</protein>
<dbReference type="InterPro" id="IPR036866">
    <property type="entry name" value="RibonucZ/Hydroxyglut_hydro"/>
</dbReference>
<dbReference type="AlphaFoldDB" id="A0A3R8RDM8"/>
<dbReference type="GO" id="GO:0046872">
    <property type="term" value="F:metal ion binding"/>
    <property type="evidence" value="ECO:0007669"/>
    <property type="project" value="UniProtKB-KW"/>
</dbReference>
<reference evidence="6 7" key="1">
    <citation type="submission" date="2018-11" db="EMBL/GenBank/DDBJ databases">
        <authorList>
            <person name="Stevens M.J."/>
            <person name="Cernela N."/>
            <person name="Spoerry Serrano N."/>
            <person name="Schmitt S."/>
            <person name="Schrenzel J."/>
            <person name="Stephan R."/>
        </authorList>
    </citation>
    <scope>NUCLEOTIDE SEQUENCE [LARGE SCALE GENOMIC DNA]</scope>
    <source>
        <strain evidence="6 7">PP422</strain>
    </source>
</reference>
<dbReference type="SUPFAM" id="SSF56281">
    <property type="entry name" value="Metallo-hydrolase/oxidoreductase"/>
    <property type="match status" value="1"/>
</dbReference>
<evidence type="ECO:0000256" key="4">
    <source>
        <dbReference type="ARBA" id="ARBA00022833"/>
    </source>
</evidence>
<dbReference type="Proteomes" id="UP000274117">
    <property type="component" value="Unassembled WGS sequence"/>
</dbReference>
<organism evidence="6 7">
    <name type="scientific">Streptococcus suis</name>
    <dbReference type="NCBI Taxonomy" id="1307"/>
    <lineage>
        <taxon>Bacteria</taxon>
        <taxon>Bacillati</taxon>
        <taxon>Bacillota</taxon>
        <taxon>Bacilli</taxon>
        <taxon>Lactobacillales</taxon>
        <taxon>Streptococcaceae</taxon>
        <taxon>Streptococcus</taxon>
    </lineage>
</organism>
<keyword evidence="3 6" id="KW-0378">Hydrolase</keyword>
<dbReference type="RefSeq" id="WP_105122335.1">
    <property type="nucleotide sequence ID" value="NZ_POIP01000356.1"/>
</dbReference>
<evidence type="ECO:0000313" key="7">
    <source>
        <dbReference type="Proteomes" id="UP000274117"/>
    </source>
</evidence>
<dbReference type="CDD" id="cd07728">
    <property type="entry name" value="YtnP-like_MBL-fold"/>
    <property type="match status" value="1"/>
</dbReference>
<feature type="domain" description="Metallo-beta-lactamase" evidence="5">
    <location>
        <begin position="52"/>
        <end position="259"/>
    </location>
</feature>
<comment type="similarity">
    <text evidence="1">Belongs to the metallo-beta-lactamase superfamily.</text>
</comment>
<dbReference type="PANTHER" id="PTHR42978">
    <property type="entry name" value="QUORUM-QUENCHING LACTONASE YTNP-RELATED-RELATED"/>
    <property type="match status" value="1"/>
</dbReference>
<keyword evidence="4" id="KW-0862">Zinc</keyword>
<dbReference type="InterPro" id="IPR001279">
    <property type="entry name" value="Metallo-B-lactamas"/>
</dbReference>
<reference evidence="6 7" key="2">
    <citation type="submission" date="2018-12" db="EMBL/GenBank/DDBJ databases">
        <title>Whole-genome sequences of fifteen clinical Streptococcus suis strains isolated from pigs between 2006 and 2018.</title>
        <authorList>
            <person name="Stevens M.J.A."/>
            <person name="Cernela N."/>
            <person name="Spoerry Serrano N."/>
            <person name="Schmitt S."/>
            <person name="Schrenzel J."/>
            <person name="Stephan R."/>
        </authorList>
    </citation>
    <scope>NUCLEOTIDE SEQUENCE [LARGE SCALE GENOMIC DNA]</scope>
    <source>
        <strain evidence="6 7">PP422</strain>
    </source>
</reference>
<gene>
    <name evidence="6" type="ORF">EI998_04135</name>
</gene>
<accession>A0A3R8RDM8</accession>
<dbReference type="SMART" id="SM00849">
    <property type="entry name" value="Lactamase_B"/>
    <property type="match status" value="1"/>
</dbReference>
<dbReference type="InterPro" id="IPR051013">
    <property type="entry name" value="MBL_superfamily_lactonases"/>
</dbReference>
<dbReference type="PANTHER" id="PTHR42978:SF6">
    <property type="entry name" value="QUORUM-QUENCHING LACTONASE YTNP-RELATED"/>
    <property type="match status" value="1"/>
</dbReference>
<evidence type="ECO:0000256" key="3">
    <source>
        <dbReference type="ARBA" id="ARBA00022801"/>
    </source>
</evidence>
<evidence type="ECO:0000259" key="5">
    <source>
        <dbReference type="SMART" id="SM00849"/>
    </source>
</evidence>
<evidence type="ECO:0000256" key="1">
    <source>
        <dbReference type="ARBA" id="ARBA00007749"/>
    </source>
</evidence>
<sequence length="309" mass="35389">MKLQTYQFGQMTLTWLRGADKYTDAGTIFGPVPKAVWSRYYPTNEQGLIHDLTDPILISYQGKHYLIDTSLGTEKLSDKLRRNLGVISENRVLESLDQLGLSPEDIDVVLMTHMHNDHAGGLTRLVDGELVPTFPNATIYINDIEWEEVRYPNPRTRATYLPENWQAIQDQVQTFGSELKLVDGIEMHHTGGHSRGHSIILLKQDGETLIHMADTLLTHAHFNPLWVAAVDDYPMDSIKAKEKWIKQAYSQGYTFLFYHDPYYALLKFNQDGSQVVSCLERLRPPVLPFTDKEDKRLVVAEETKLPITY</sequence>
<name>A0A3R8RDM8_STRSU</name>
<dbReference type="OrthoDB" id="9802897at2"/>
<dbReference type="GO" id="GO:0016787">
    <property type="term" value="F:hydrolase activity"/>
    <property type="evidence" value="ECO:0007669"/>
    <property type="project" value="UniProtKB-KW"/>
</dbReference>
<dbReference type="Pfam" id="PF00753">
    <property type="entry name" value="Lactamase_B"/>
    <property type="match status" value="1"/>
</dbReference>
<evidence type="ECO:0000256" key="2">
    <source>
        <dbReference type="ARBA" id="ARBA00022723"/>
    </source>
</evidence>